<protein>
    <recommendedName>
        <fullName evidence="5">Carbohydrate-binding domain-containing protein</fullName>
    </recommendedName>
</protein>
<keyword evidence="4" id="KW-1185">Reference proteome</keyword>
<dbReference type="OrthoDB" id="2140054at2759"/>
<evidence type="ECO:0000313" key="4">
    <source>
        <dbReference type="Proteomes" id="UP000193944"/>
    </source>
</evidence>
<evidence type="ECO:0000313" key="3">
    <source>
        <dbReference type="EMBL" id="ORX75066.1"/>
    </source>
</evidence>
<feature type="non-terminal residue" evidence="3">
    <location>
        <position position="601"/>
    </location>
</feature>
<proteinExistence type="predicted"/>
<gene>
    <name evidence="3" type="ORF">BCR32DRAFT_329962</name>
</gene>
<dbReference type="STRING" id="1754192.A0A1Y1WP79"/>
<evidence type="ECO:0008006" key="5">
    <source>
        <dbReference type="Google" id="ProtNLM"/>
    </source>
</evidence>
<reference evidence="3 4" key="1">
    <citation type="submission" date="2016-08" db="EMBL/GenBank/DDBJ databases">
        <title>A Parts List for Fungal Cellulosomes Revealed by Comparative Genomics.</title>
        <authorList>
            <consortium name="DOE Joint Genome Institute"/>
            <person name="Haitjema C.H."/>
            <person name="Gilmore S.P."/>
            <person name="Henske J.K."/>
            <person name="Solomon K.V."/>
            <person name="De Groot R."/>
            <person name="Kuo A."/>
            <person name="Mondo S.J."/>
            <person name="Salamov A.A."/>
            <person name="Labutti K."/>
            <person name="Zhao Z."/>
            <person name="Chiniquy J."/>
            <person name="Barry K."/>
            <person name="Brewer H.M."/>
            <person name="Purvine S.O."/>
            <person name="Wright A.T."/>
            <person name="Boxma B."/>
            <person name="Van Alen T."/>
            <person name="Hackstein J.H."/>
            <person name="Baker S.E."/>
            <person name="Grigoriev I.V."/>
            <person name="O'Malley M.A."/>
        </authorList>
    </citation>
    <scope>NUCLEOTIDE SEQUENCE [LARGE SCALE GENOMIC DNA]</scope>
    <source>
        <strain evidence="3 4">S4</strain>
    </source>
</reference>
<keyword evidence="2" id="KW-0732">Signal</keyword>
<dbReference type="EMBL" id="MCFG01000380">
    <property type="protein sequence ID" value="ORX75066.1"/>
    <property type="molecule type" value="Genomic_DNA"/>
</dbReference>
<dbReference type="AlphaFoldDB" id="A0A1Y1WP79"/>
<dbReference type="Proteomes" id="UP000193944">
    <property type="component" value="Unassembled WGS sequence"/>
</dbReference>
<organism evidence="3 4">
    <name type="scientific">Anaeromyces robustus</name>
    <dbReference type="NCBI Taxonomy" id="1754192"/>
    <lineage>
        <taxon>Eukaryota</taxon>
        <taxon>Fungi</taxon>
        <taxon>Fungi incertae sedis</taxon>
        <taxon>Chytridiomycota</taxon>
        <taxon>Chytridiomycota incertae sedis</taxon>
        <taxon>Neocallimastigomycetes</taxon>
        <taxon>Neocallimastigales</taxon>
        <taxon>Neocallimastigaceae</taxon>
        <taxon>Anaeromyces</taxon>
    </lineage>
</organism>
<feature type="chain" id="PRO_5013186301" description="Carbohydrate-binding domain-containing protein" evidence="2">
    <location>
        <begin position="23"/>
        <end position="601"/>
    </location>
</feature>
<name>A0A1Y1WP79_9FUNG</name>
<feature type="region of interest" description="Disordered" evidence="1">
    <location>
        <begin position="346"/>
        <end position="365"/>
    </location>
</feature>
<accession>A0A1Y1WP79</accession>
<evidence type="ECO:0000256" key="1">
    <source>
        <dbReference type="SAM" id="MobiDB-lite"/>
    </source>
</evidence>
<comment type="caution">
    <text evidence="3">The sequence shown here is derived from an EMBL/GenBank/DDBJ whole genome shotgun (WGS) entry which is preliminary data.</text>
</comment>
<sequence length="601" mass="65856">MKLQRQIKNIFATLFLLNLVHAQDTIEEEKPTEIILTPGPIVGKYNKNDLDEIYNESSIEIQCTGISCNSSSDNVLLDEGKVTISNPGTYILGGELNGQLNIAVSKEDTVHLILRNATISSDFGPAIYGEKCKKVIITTEGQNYISDSTNYPEDTTTTSIITTDEIETEIIDEVNKEIENNENEDKQSKPPNACIFIKSNLSLNGKGSLNVYGNFDEGIRSKKSLKLVSGKINVASKGNGIKAKESISIKDAEINVDSGKTGIKVTKDTEPEEGFIVIDGGKIIVKAVKDGIHAETHLTVNDGNIKIIDCEEGLEAQMIDIVGGDIYIDASDDGINASKIYKLPENEDEIPSQSSISNENENENEVKDIDNNTTVEAEEKFECNNEQCDLKEKRDENDYNLDEQVYLRITGGKVDVRVEGPDLDGIDSNGSLFIGGDSEVYVSVVYGGFKSINDNSTALITGSGNFPLQPGAPGYTENPENGIKGTTGSDDITPEDILKLYPDKTRREAELIVEMVKEISAKGGKFWYDEPDLCSFLQPYVRVNVDIQLEGTPIIIKDSKGKVLIERKPRAQFGVIFFTSPEIIVGETYTITVGDNITETV</sequence>
<feature type="signal peptide" evidence="2">
    <location>
        <begin position="1"/>
        <end position="22"/>
    </location>
</feature>
<evidence type="ECO:0000256" key="2">
    <source>
        <dbReference type="SAM" id="SignalP"/>
    </source>
</evidence>
<dbReference type="Pfam" id="PF14262">
    <property type="entry name" value="Cthe_2159"/>
    <property type="match status" value="1"/>
</dbReference>
<reference evidence="3 4" key="2">
    <citation type="submission" date="2016-08" db="EMBL/GenBank/DDBJ databases">
        <title>Pervasive Adenine N6-methylation of Active Genes in Fungi.</title>
        <authorList>
            <consortium name="DOE Joint Genome Institute"/>
            <person name="Mondo S.J."/>
            <person name="Dannebaum R.O."/>
            <person name="Kuo R.C."/>
            <person name="Labutti K."/>
            <person name="Haridas S."/>
            <person name="Kuo A."/>
            <person name="Salamov A."/>
            <person name="Ahrendt S.R."/>
            <person name="Lipzen A."/>
            <person name="Sullivan W."/>
            <person name="Andreopoulos W.B."/>
            <person name="Clum A."/>
            <person name="Lindquist E."/>
            <person name="Daum C."/>
            <person name="Ramamoorthy G.K."/>
            <person name="Gryganskyi A."/>
            <person name="Culley D."/>
            <person name="Magnuson J.K."/>
            <person name="James T.Y."/>
            <person name="O'Malley M.A."/>
            <person name="Stajich J.E."/>
            <person name="Spatafora J.W."/>
            <person name="Visel A."/>
            <person name="Grigoriev I.V."/>
        </authorList>
    </citation>
    <scope>NUCLEOTIDE SEQUENCE [LARGE SCALE GENOMIC DNA]</scope>
    <source>
        <strain evidence="3 4">S4</strain>
    </source>
</reference>
<dbReference type="InterPro" id="IPR025584">
    <property type="entry name" value="Cthe_2159"/>
</dbReference>